<evidence type="ECO:0000256" key="6">
    <source>
        <dbReference type="SAM" id="MobiDB-lite"/>
    </source>
</evidence>
<dbReference type="CDD" id="cd01858">
    <property type="entry name" value="NGP_1"/>
    <property type="match status" value="1"/>
</dbReference>
<evidence type="ECO:0000256" key="3">
    <source>
        <dbReference type="ARBA" id="ARBA00023134"/>
    </source>
</evidence>
<dbReference type="RefSeq" id="XP_001015139.2">
    <property type="nucleotide sequence ID" value="XM_001015139.2"/>
</dbReference>
<evidence type="ECO:0000256" key="5">
    <source>
        <dbReference type="RuleBase" id="RU364023"/>
    </source>
</evidence>
<dbReference type="InterPro" id="IPR023179">
    <property type="entry name" value="GTP-bd_ortho_bundle_sf"/>
</dbReference>
<evidence type="ECO:0000259" key="7">
    <source>
        <dbReference type="PROSITE" id="PS51721"/>
    </source>
</evidence>
<dbReference type="InterPro" id="IPR027417">
    <property type="entry name" value="P-loop_NTPase"/>
</dbReference>
<dbReference type="GeneID" id="7824985"/>
<dbReference type="Pfam" id="PF08153">
    <property type="entry name" value="NGP1NT"/>
    <property type="match status" value="1"/>
</dbReference>
<dbReference type="eggNOG" id="KOG2423">
    <property type="taxonomic scope" value="Eukaryota"/>
</dbReference>
<dbReference type="InterPro" id="IPR012971">
    <property type="entry name" value="NOG2_N_dom"/>
</dbReference>
<feature type="region of interest" description="Disordered" evidence="6">
    <location>
        <begin position="1"/>
        <end position="86"/>
    </location>
</feature>
<organism evidence="8 9">
    <name type="scientific">Tetrahymena thermophila (strain SB210)</name>
    <dbReference type="NCBI Taxonomy" id="312017"/>
    <lineage>
        <taxon>Eukaryota</taxon>
        <taxon>Sar</taxon>
        <taxon>Alveolata</taxon>
        <taxon>Ciliophora</taxon>
        <taxon>Intramacronucleata</taxon>
        <taxon>Oligohymenophorea</taxon>
        <taxon>Hymenostomatida</taxon>
        <taxon>Tetrahymenina</taxon>
        <taxon>Tetrahymenidae</taxon>
        <taxon>Tetrahymena</taxon>
    </lineage>
</organism>
<protein>
    <recommendedName>
        <fullName evidence="5">Nucleolar GTP-binding protein 2</fullName>
    </recommendedName>
</protein>
<evidence type="ECO:0000313" key="8">
    <source>
        <dbReference type="EMBL" id="EAR94894.2"/>
    </source>
</evidence>
<dbReference type="Proteomes" id="UP000009168">
    <property type="component" value="Unassembled WGS sequence"/>
</dbReference>
<dbReference type="Gene3D" id="3.40.50.300">
    <property type="entry name" value="P-loop containing nucleotide triphosphate hydrolases"/>
    <property type="match status" value="1"/>
</dbReference>
<comment type="function">
    <text evidence="5">GTPase that associates with pre-60S ribosomal subunits in the nucleolus and is required for their nuclear export and maturation.</text>
</comment>
<dbReference type="SUPFAM" id="SSF52540">
    <property type="entry name" value="P-loop containing nucleoside triphosphate hydrolases"/>
    <property type="match status" value="1"/>
</dbReference>
<comment type="subcellular location">
    <subcellularLocation>
        <location evidence="1 5">Nucleus</location>
        <location evidence="1 5">Nucleolus</location>
    </subcellularLocation>
</comment>
<feature type="region of interest" description="Disordered" evidence="6">
    <location>
        <begin position="522"/>
        <end position="572"/>
    </location>
</feature>
<evidence type="ECO:0000256" key="1">
    <source>
        <dbReference type="ARBA" id="ARBA00004604"/>
    </source>
</evidence>
<sequence length="572" mass="66782">MVKKVSKSVKHAEKMQKKWQSNQKKPSKSNNSDNPNRKLPGMGEGKWTHVRTKNAIKRLNMYKDKPDYEAMRKQPSGPSRIEPDRKWFGPVRTIDQKSLERFRVEMQQKSNDPRHVLVKSKKLPISLLTDANNETKMNILDIEKYEETFGPKASRKRVKSTSYSYEDLIQQVEENDQKYDPKKDQDLTKHQMLDFKNECRDRRMEAGQSRRIWEELYKVLDASDVIVQILDARNPMGTRSKHVEEHIKKNCPYKHLVFVMNKCDLIPTWLTTKWLRYLNKEFPTIAYHASLNNPFGKGSLINLLRQYDNIHKDKKHISVGFIGYPNVGKSSIINSLKQKKVCKSAPIPGETRVWQYITLTKRIYLIDCPGVVYYHDGRDDTEVVLKGCIRAEKIDDPTFYIHVILQKTNPIHIKKTYGVNEWEDDQDFLEKLAVKKGKLKKGGEPDIITVAKIVIMDWQRGVIPYFNFPPDYKPDEEMNKNKIEASKIGEENIDAQAIEEVNKEIEVKVIQETNEQYKERLANDINKDIKEANDDDIEAENGEEDDDDEEEEIEGEEEDGDDDDQSEEMKDE</sequence>
<feature type="domain" description="CP-type G" evidence="7">
    <location>
        <begin position="213"/>
        <end position="374"/>
    </location>
</feature>
<evidence type="ECO:0000313" key="9">
    <source>
        <dbReference type="Proteomes" id="UP000009168"/>
    </source>
</evidence>
<dbReference type="FunCoup" id="Q23EG3">
    <property type="interactions" value="218"/>
</dbReference>
<dbReference type="Pfam" id="PF01926">
    <property type="entry name" value="MMR_HSR1"/>
    <property type="match status" value="1"/>
</dbReference>
<dbReference type="FunFam" id="3.40.50.300:FF:000559">
    <property type="entry name" value="Nuclear/nucleolar GTPase 2"/>
    <property type="match status" value="1"/>
</dbReference>
<dbReference type="InterPro" id="IPR050755">
    <property type="entry name" value="TRAFAC_YlqF/YawG_RiboMat"/>
</dbReference>
<keyword evidence="2 5" id="KW-0547">Nucleotide-binding</keyword>
<feature type="compositionally biased region" description="Basic and acidic residues" evidence="6">
    <location>
        <begin position="522"/>
        <end position="532"/>
    </location>
</feature>
<dbReference type="InterPro" id="IPR006073">
    <property type="entry name" value="GTP-bd"/>
</dbReference>
<comment type="similarity">
    <text evidence="5">Belongs to the TRAFAC class YlqF/YawG GTPase family. NOG2 subfamily.</text>
</comment>
<dbReference type="AlphaFoldDB" id="Q23EG3"/>
<dbReference type="OrthoDB" id="444945at2759"/>
<dbReference type="Gene3D" id="1.10.1580.10">
    <property type="match status" value="1"/>
</dbReference>
<dbReference type="PANTHER" id="PTHR11089">
    <property type="entry name" value="GTP-BINDING PROTEIN-RELATED"/>
    <property type="match status" value="1"/>
</dbReference>
<gene>
    <name evidence="8" type="ORF">TTHERM_01028770</name>
</gene>
<feature type="compositionally biased region" description="Low complexity" evidence="6">
    <location>
        <begin position="18"/>
        <end position="34"/>
    </location>
</feature>
<keyword evidence="3 5" id="KW-0342">GTP-binding</keyword>
<feature type="compositionally biased region" description="Acidic residues" evidence="6">
    <location>
        <begin position="533"/>
        <end position="572"/>
    </location>
</feature>
<dbReference type="STRING" id="312017.Q23EG3"/>
<name>Q23EG3_TETTS</name>
<dbReference type="GO" id="GO:0005730">
    <property type="term" value="C:nucleolus"/>
    <property type="evidence" value="ECO:0007669"/>
    <property type="project" value="UniProtKB-SubCell"/>
</dbReference>
<evidence type="ECO:0000256" key="2">
    <source>
        <dbReference type="ARBA" id="ARBA00022741"/>
    </source>
</evidence>
<evidence type="ECO:0000256" key="4">
    <source>
        <dbReference type="ARBA" id="ARBA00023242"/>
    </source>
</evidence>
<dbReference type="InParanoid" id="Q23EG3"/>
<dbReference type="PANTHER" id="PTHR11089:SF9">
    <property type="entry name" value="NUCLEOLAR GTP-BINDING PROTEIN 2"/>
    <property type="match status" value="1"/>
</dbReference>
<feature type="compositionally biased region" description="Basic and acidic residues" evidence="6">
    <location>
        <begin position="61"/>
        <end position="72"/>
    </location>
</feature>
<keyword evidence="4 5" id="KW-0539">Nucleus</keyword>
<dbReference type="EMBL" id="GG662710">
    <property type="protein sequence ID" value="EAR94894.2"/>
    <property type="molecule type" value="Genomic_DNA"/>
</dbReference>
<dbReference type="InterPro" id="IPR024929">
    <property type="entry name" value="GNL2_CP_dom"/>
</dbReference>
<dbReference type="KEGG" id="tet:TTHERM_01028770"/>
<accession>Q23EG3</accession>
<keyword evidence="9" id="KW-1185">Reference proteome</keyword>
<dbReference type="PROSITE" id="PS51721">
    <property type="entry name" value="G_CP"/>
    <property type="match status" value="1"/>
</dbReference>
<reference evidence="9" key="1">
    <citation type="journal article" date="2006" name="PLoS Biol.">
        <title>Macronuclear genome sequence of the ciliate Tetrahymena thermophila, a model eukaryote.</title>
        <authorList>
            <person name="Eisen J.A."/>
            <person name="Coyne R.S."/>
            <person name="Wu M."/>
            <person name="Wu D."/>
            <person name="Thiagarajan M."/>
            <person name="Wortman J.R."/>
            <person name="Badger J.H."/>
            <person name="Ren Q."/>
            <person name="Amedeo P."/>
            <person name="Jones K.M."/>
            <person name="Tallon L.J."/>
            <person name="Delcher A.L."/>
            <person name="Salzberg S.L."/>
            <person name="Silva J.C."/>
            <person name="Haas B.J."/>
            <person name="Majoros W.H."/>
            <person name="Farzad M."/>
            <person name="Carlton J.M."/>
            <person name="Smith R.K. Jr."/>
            <person name="Garg J."/>
            <person name="Pearlman R.E."/>
            <person name="Karrer K.M."/>
            <person name="Sun L."/>
            <person name="Manning G."/>
            <person name="Elde N.C."/>
            <person name="Turkewitz A.P."/>
            <person name="Asai D.J."/>
            <person name="Wilkes D.E."/>
            <person name="Wang Y."/>
            <person name="Cai H."/>
            <person name="Collins K."/>
            <person name="Stewart B.A."/>
            <person name="Lee S.R."/>
            <person name="Wilamowska K."/>
            <person name="Weinberg Z."/>
            <person name="Ruzzo W.L."/>
            <person name="Wloga D."/>
            <person name="Gaertig J."/>
            <person name="Frankel J."/>
            <person name="Tsao C.-C."/>
            <person name="Gorovsky M.A."/>
            <person name="Keeling P.J."/>
            <person name="Waller R.F."/>
            <person name="Patron N.J."/>
            <person name="Cherry J.M."/>
            <person name="Stover N.A."/>
            <person name="Krieger C.J."/>
            <person name="del Toro C."/>
            <person name="Ryder H.F."/>
            <person name="Williamson S.C."/>
            <person name="Barbeau R.A."/>
            <person name="Hamilton E.P."/>
            <person name="Orias E."/>
        </authorList>
    </citation>
    <scope>NUCLEOTIDE SEQUENCE [LARGE SCALE GENOMIC DNA]</scope>
    <source>
        <strain evidence="9">SB210</strain>
    </source>
</reference>
<proteinExistence type="inferred from homology"/>
<dbReference type="GO" id="GO:0005525">
    <property type="term" value="F:GTP binding"/>
    <property type="evidence" value="ECO:0007669"/>
    <property type="project" value="UniProtKB-KW"/>
</dbReference>
<dbReference type="InterPro" id="IPR030378">
    <property type="entry name" value="G_CP_dom"/>
</dbReference>
<dbReference type="HOGENOM" id="CLU_011106_4_2_1"/>